<dbReference type="AlphaFoldDB" id="A0A923NJS0"/>
<dbReference type="PANTHER" id="PTHR42756:SF1">
    <property type="entry name" value="TRANSCRIPTIONAL REPRESSOR OF EMRAB OPERON"/>
    <property type="match status" value="1"/>
</dbReference>
<dbReference type="GO" id="GO:0003700">
    <property type="term" value="F:DNA-binding transcription factor activity"/>
    <property type="evidence" value="ECO:0007669"/>
    <property type="project" value="InterPro"/>
</dbReference>
<keyword evidence="3" id="KW-0804">Transcription</keyword>
<evidence type="ECO:0000256" key="1">
    <source>
        <dbReference type="ARBA" id="ARBA00023015"/>
    </source>
</evidence>
<accession>A0A923NJS0</accession>
<evidence type="ECO:0000313" key="6">
    <source>
        <dbReference type="Proteomes" id="UP000602647"/>
    </source>
</evidence>
<reference evidence="5" key="1">
    <citation type="submission" date="2020-08" db="EMBL/GenBank/DDBJ databases">
        <title>Genome public.</title>
        <authorList>
            <person name="Liu C."/>
            <person name="Sun Q."/>
        </authorList>
    </citation>
    <scope>NUCLEOTIDE SEQUENCE</scope>
    <source>
        <strain evidence="5">BX12</strain>
    </source>
</reference>
<keyword evidence="1" id="KW-0805">Transcription regulation</keyword>
<evidence type="ECO:0000256" key="3">
    <source>
        <dbReference type="ARBA" id="ARBA00023163"/>
    </source>
</evidence>
<gene>
    <name evidence="5" type="ORF">H9L42_11145</name>
</gene>
<organism evidence="5 6">
    <name type="scientific">Zhenpiania hominis</name>
    <dbReference type="NCBI Taxonomy" id="2763644"/>
    <lineage>
        <taxon>Bacteria</taxon>
        <taxon>Bacillati</taxon>
        <taxon>Bacillota</taxon>
        <taxon>Clostridia</taxon>
        <taxon>Peptostreptococcales</taxon>
        <taxon>Anaerovoracaceae</taxon>
        <taxon>Zhenpiania</taxon>
    </lineage>
</organism>
<evidence type="ECO:0000256" key="2">
    <source>
        <dbReference type="ARBA" id="ARBA00023125"/>
    </source>
</evidence>
<sequence length="147" mass="17276">MTIKQDIERYYNFWFTTDKIYDTWAKKQGISINELFVLFVIAENPNTCTQQRICQKLLLPKQTVNSILLKFEKEGYVKKQPSKQDRRSKILTFTEEGQRYADGILLRLYDIEGTALYNMNPEVRTALLDGFDAFLEVLRQAFEDAES</sequence>
<name>A0A923NJS0_9FIRM</name>
<keyword evidence="2" id="KW-0238">DNA-binding</keyword>
<evidence type="ECO:0000259" key="4">
    <source>
        <dbReference type="PROSITE" id="PS50995"/>
    </source>
</evidence>
<protein>
    <submittedName>
        <fullName evidence="5">Winged helix-turn-helix transcriptional regulator</fullName>
    </submittedName>
</protein>
<dbReference type="InterPro" id="IPR036390">
    <property type="entry name" value="WH_DNA-bd_sf"/>
</dbReference>
<dbReference type="Gene3D" id="1.10.10.10">
    <property type="entry name" value="Winged helix-like DNA-binding domain superfamily/Winged helix DNA-binding domain"/>
    <property type="match status" value="1"/>
</dbReference>
<comment type="caution">
    <text evidence="5">The sequence shown here is derived from an EMBL/GenBank/DDBJ whole genome shotgun (WGS) entry which is preliminary data.</text>
</comment>
<dbReference type="SMART" id="SM00347">
    <property type="entry name" value="HTH_MARR"/>
    <property type="match status" value="1"/>
</dbReference>
<dbReference type="RefSeq" id="WP_187303470.1">
    <property type="nucleotide sequence ID" value="NZ_JACRYT010000012.1"/>
</dbReference>
<dbReference type="PANTHER" id="PTHR42756">
    <property type="entry name" value="TRANSCRIPTIONAL REGULATOR, MARR"/>
    <property type="match status" value="1"/>
</dbReference>
<dbReference type="InterPro" id="IPR000835">
    <property type="entry name" value="HTH_MarR-typ"/>
</dbReference>
<dbReference type="PROSITE" id="PS50995">
    <property type="entry name" value="HTH_MARR_2"/>
    <property type="match status" value="1"/>
</dbReference>
<proteinExistence type="predicted"/>
<dbReference type="GO" id="GO:0003677">
    <property type="term" value="F:DNA binding"/>
    <property type="evidence" value="ECO:0007669"/>
    <property type="project" value="UniProtKB-KW"/>
</dbReference>
<dbReference type="Pfam" id="PF12802">
    <property type="entry name" value="MarR_2"/>
    <property type="match status" value="1"/>
</dbReference>
<evidence type="ECO:0000313" key="5">
    <source>
        <dbReference type="EMBL" id="MBC6680373.1"/>
    </source>
</evidence>
<dbReference type="Proteomes" id="UP000602647">
    <property type="component" value="Unassembled WGS sequence"/>
</dbReference>
<dbReference type="EMBL" id="JACRYT010000012">
    <property type="protein sequence ID" value="MBC6680373.1"/>
    <property type="molecule type" value="Genomic_DNA"/>
</dbReference>
<dbReference type="SUPFAM" id="SSF46785">
    <property type="entry name" value="Winged helix' DNA-binding domain"/>
    <property type="match status" value="1"/>
</dbReference>
<dbReference type="InterPro" id="IPR036388">
    <property type="entry name" value="WH-like_DNA-bd_sf"/>
</dbReference>
<keyword evidence="6" id="KW-1185">Reference proteome</keyword>
<feature type="domain" description="HTH marR-type" evidence="4">
    <location>
        <begin position="1"/>
        <end position="143"/>
    </location>
</feature>